<name>A0A1F7RZU8_9BACT</name>
<dbReference type="PANTHER" id="PTHR46969">
    <property type="entry name" value="BIFUNCTIONAL PROTEIN HLDE"/>
    <property type="match status" value="1"/>
</dbReference>
<dbReference type="PANTHER" id="PTHR46969:SF1">
    <property type="entry name" value="BIFUNCTIONAL PROTEIN HLDE"/>
    <property type="match status" value="1"/>
</dbReference>
<dbReference type="InterPro" id="IPR011611">
    <property type="entry name" value="PfkB_dom"/>
</dbReference>
<comment type="caution">
    <text evidence="2">The sequence shown here is derived from an EMBL/GenBank/DDBJ whole genome shotgun (WGS) entry which is preliminary data.</text>
</comment>
<evidence type="ECO:0000313" key="2">
    <source>
        <dbReference type="EMBL" id="OGL47083.1"/>
    </source>
</evidence>
<dbReference type="AlphaFoldDB" id="A0A1F7RZU8"/>
<feature type="domain" description="Carbohydrate kinase PfkB" evidence="1">
    <location>
        <begin position="20"/>
        <end position="319"/>
    </location>
</feature>
<dbReference type="Pfam" id="PF00294">
    <property type="entry name" value="PfkB"/>
    <property type="match status" value="1"/>
</dbReference>
<dbReference type="EMBL" id="MGDD01000099">
    <property type="protein sequence ID" value="OGL47083.1"/>
    <property type="molecule type" value="Genomic_DNA"/>
</dbReference>
<dbReference type="Gene3D" id="3.40.1190.20">
    <property type="match status" value="1"/>
</dbReference>
<dbReference type="InterPro" id="IPR029056">
    <property type="entry name" value="Ribokinase-like"/>
</dbReference>
<evidence type="ECO:0000313" key="3">
    <source>
        <dbReference type="Proteomes" id="UP000179266"/>
    </source>
</evidence>
<dbReference type="Proteomes" id="UP000179266">
    <property type="component" value="Unassembled WGS sequence"/>
</dbReference>
<protein>
    <recommendedName>
        <fullName evidence="1">Carbohydrate kinase PfkB domain-containing protein</fullName>
    </recommendedName>
</protein>
<dbReference type="GO" id="GO:0033785">
    <property type="term" value="F:heptose 7-phosphate kinase activity"/>
    <property type="evidence" value="ECO:0007669"/>
    <property type="project" value="TreeGrafter"/>
</dbReference>
<dbReference type="GO" id="GO:0033786">
    <property type="term" value="F:heptose-1-phosphate adenylyltransferase activity"/>
    <property type="evidence" value="ECO:0007669"/>
    <property type="project" value="TreeGrafter"/>
</dbReference>
<accession>A0A1F7RZU8</accession>
<dbReference type="SUPFAM" id="SSF53613">
    <property type="entry name" value="Ribokinase-like"/>
    <property type="match status" value="1"/>
</dbReference>
<organism evidence="2 3">
    <name type="scientific">Candidatus Schekmanbacteria bacterium RBG_13_48_7</name>
    <dbReference type="NCBI Taxonomy" id="1817878"/>
    <lineage>
        <taxon>Bacteria</taxon>
        <taxon>Candidatus Schekmaniibacteriota</taxon>
    </lineage>
</organism>
<proteinExistence type="predicted"/>
<sequence>MIQKFSRDLKYTLNAFSKLKVLVIGDLMGDKYIWGHNLRLSKEAPVPVIQVQQDVYELGGAAHVAHNVNLLGARVYLCGLVGFDDAAQSLRTALTEAGIDSGGLFPTLTRPTTLKVRVMSSEYNTHLARFDYESNQPLTDPEMASLEGYLESFLDEINVIIISDYAKGIFNREQFAKFTIESANRAKIPTIVDTKPTHFKRFKDASVVICTLKEAKEYILLNRYIPMVDVDEIGNTLLEMSECKCLIIIHEDKGFFLSVFGQENFTSNGVAKKVYDSVGIEDTVTSVLALSLASGLNLQKSINLVMRAVDIVSSKPGTSVVTKAELMSAL</sequence>
<reference evidence="2 3" key="1">
    <citation type="journal article" date="2016" name="Nat. Commun.">
        <title>Thousands of microbial genomes shed light on interconnected biogeochemical processes in an aquifer system.</title>
        <authorList>
            <person name="Anantharaman K."/>
            <person name="Brown C.T."/>
            <person name="Hug L.A."/>
            <person name="Sharon I."/>
            <person name="Castelle C.J."/>
            <person name="Probst A.J."/>
            <person name="Thomas B.C."/>
            <person name="Singh A."/>
            <person name="Wilkins M.J."/>
            <person name="Karaoz U."/>
            <person name="Brodie E.L."/>
            <person name="Williams K.H."/>
            <person name="Hubbard S.S."/>
            <person name="Banfield J.F."/>
        </authorList>
    </citation>
    <scope>NUCLEOTIDE SEQUENCE [LARGE SCALE GENOMIC DNA]</scope>
</reference>
<gene>
    <name evidence="2" type="ORF">A2161_00020</name>
</gene>
<evidence type="ECO:0000259" key="1">
    <source>
        <dbReference type="Pfam" id="PF00294"/>
    </source>
</evidence>
<dbReference type="GO" id="GO:0005829">
    <property type="term" value="C:cytosol"/>
    <property type="evidence" value="ECO:0007669"/>
    <property type="project" value="TreeGrafter"/>
</dbReference>